<comment type="caution">
    <text evidence="2">The sequence shown here is derived from an EMBL/GenBank/DDBJ whole genome shotgun (WGS) entry which is preliminary data.</text>
</comment>
<sequence length="438" mass="51229">MSKVPNRSNLLQKLLKNASKNTNSKCPDPNYFKVWWNKPKHTTNAEFLQGQKELMDRVVKPQLNSQIGIGKYTVENYKTMDGVNTWHFSSTNPNSSSSFQRKQPPLVLLHGYLSSSMCYYKNVPGLLNTFSDVYLVDLPGHGATTYRVKELQLRMQQPLPIKPKVTIKFDKREGFNNKARTVQKAEFLYPYLANSKAYQHMIKQSLSTFYVDMLEQWKHDSNLKKTKINLVGHSFGGYLSFQYWLKYGSQSVNKLALVSPLGMERNLFSINNTDVYANEVYPIEFNNPLSSRYCRPTRVPDFLFENQFKVFNRMGPLGAWILWQYCKGRYAKEDGIFQKELFNQLYNMSAQEQNFNLSIFKMLFSPHLTAYDPVFDYNKYIAEQQNKFMCIFGDHDWMNAKSGEFFENFKLNSNSGHNLMLDNPEEFNHHLETFFVDE</sequence>
<dbReference type="Proteomes" id="UP000095728">
    <property type="component" value="Unassembled WGS sequence"/>
</dbReference>
<dbReference type="GO" id="GO:0042171">
    <property type="term" value="F:lysophosphatidic acid acyltransferase activity"/>
    <property type="evidence" value="ECO:0007669"/>
    <property type="project" value="TreeGrafter"/>
</dbReference>
<organism evidence="2 3">
    <name type="scientific">Hanseniaspora osmophila</name>
    <dbReference type="NCBI Taxonomy" id="56408"/>
    <lineage>
        <taxon>Eukaryota</taxon>
        <taxon>Fungi</taxon>
        <taxon>Dikarya</taxon>
        <taxon>Ascomycota</taxon>
        <taxon>Saccharomycotina</taxon>
        <taxon>Saccharomycetes</taxon>
        <taxon>Saccharomycodales</taxon>
        <taxon>Saccharomycodaceae</taxon>
        <taxon>Hanseniaspora</taxon>
    </lineage>
</organism>
<gene>
    <name evidence="2" type="ORF">AWRI3579_g1634</name>
</gene>
<dbReference type="Gene3D" id="3.40.50.1820">
    <property type="entry name" value="alpha/beta hydrolase"/>
    <property type="match status" value="1"/>
</dbReference>
<dbReference type="PANTHER" id="PTHR42886">
    <property type="entry name" value="RE40534P-RELATED"/>
    <property type="match status" value="1"/>
</dbReference>
<dbReference type="OrthoDB" id="7457040at2759"/>
<evidence type="ECO:0000313" key="3">
    <source>
        <dbReference type="Proteomes" id="UP000095728"/>
    </source>
</evidence>
<dbReference type="STRING" id="56408.A0A1E5RI27"/>
<keyword evidence="3" id="KW-1185">Reference proteome</keyword>
<dbReference type="InParanoid" id="A0A1E5RI27"/>
<dbReference type="FunCoup" id="A0A1E5RI27">
    <property type="interactions" value="301"/>
</dbReference>
<dbReference type="GO" id="GO:0055088">
    <property type="term" value="P:lipid homeostasis"/>
    <property type="evidence" value="ECO:0007669"/>
    <property type="project" value="TreeGrafter"/>
</dbReference>
<dbReference type="GO" id="GO:0035965">
    <property type="term" value="P:cardiolipin acyl-chain remodeling"/>
    <property type="evidence" value="ECO:0007669"/>
    <property type="project" value="TreeGrafter"/>
</dbReference>
<dbReference type="Pfam" id="PF00561">
    <property type="entry name" value="Abhydrolase_1"/>
    <property type="match status" value="1"/>
</dbReference>
<dbReference type="InterPro" id="IPR029058">
    <property type="entry name" value="AB_hydrolase_fold"/>
</dbReference>
<dbReference type="InterPro" id="IPR000073">
    <property type="entry name" value="AB_hydrolase_1"/>
</dbReference>
<reference evidence="3" key="1">
    <citation type="journal article" date="2016" name="Genome Announc.">
        <title>Genome sequences of three species of Hanseniaspora isolated from spontaneous wine fermentations.</title>
        <authorList>
            <person name="Sternes P.R."/>
            <person name="Lee D."/>
            <person name="Kutyna D.R."/>
            <person name="Borneman A.R."/>
        </authorList>
    </citation>
    <scope>NUCLEOTIDE SEQUENCE [LARGE SCALE GENOMIC DNA]</scope>
    <source>
        <strain evidence="3">AWRI3579</strain>
    </source>
</reference>
<accession>A0A1E5RI27</accession>
<dbReference type="GO" id="GO:0006654">
    <property type="term" value="P:phosphatidic acid biosynthetic process"/>
    <property type="evidence" value="ECO:0007669"/>
    <property type="project" value="TreeGrafter"/>
</dbReference>
<dbReference type="GO" id="GO:0004623">
    <property type="term" value="F:phospholipase A2 activity"/>
    <property type="evidence" value="ECO:0007669"/>
    <property type="project" value="TreeGrafter"/>
</dbReference>
<dbReference type="PANTHER" id="PTHR42886:SF23">
    <property type="entry name" value="1-ACYLGLYCEROL-3-PHOSPHATE O-ACYLTRANSFERASE ICT1-RELATED"/>
    <property type="match status" value="1"/>
</dbReference>
<dbReference type="GO" id="GO:0005743">
    <property type="term" value="C:mitochondrial inner membrane"/>
    <property type="evidence" value="ECO:0007669"/>
    <property type="project" value="TreeGrafter"/>
</dbReference>
<dbReference type="AlphaFoldDB" id="A0A1E5RI27"/>
<dbReference type="SUPFAM" id="SSF53474">
    <property type="entry name" value="alpha/beta-Hydrolases"/>
    <property type="match status" value="1"/>
</dbReference>
<feature type="domain" description="AB hydrolase-1" evidence="1">
    <location>
        <begin position="104"/>
        <end position="424"/>
    </location>
</feature>
<evidence type="ECO:0000313" key="2">
    <source>
        <dbReference type="EMBL" id="OEJ86536.1"/>
    </source>
</evidence>
<protein>
    <submittedName>
        <fullName evidence="2">Protein ECM18</fullName>
    </submittedName>
</protein>
<proteinExistence type="predicted"/>
<evidence type="ECO:0000259" key="1">
    <source>
        <dbReference type="Pfam" id="PF00561"/>
    </source>
</evidence>
<dbReference type="EMBL" id="LPNM01000006">
    <property type="protein sequence ID" value="OEJ86536.1"/>
    <property type="molecule type" value="Genomic_DNA"/>
</dbReference>
<name>A0A1E5RI27_9ASCO</name>